<evidence type="ECO:0000313" key="5">
    <source>
        <dbReference type="Proteomes" id="UP001589647"/>
    </source>
</evidence>
<dbReference type="Proteomes" id="UP001589647">
    <property type="component" value="Unassembled WGS sequence"/>
</dbReference>
<dbReference type="SUPFAM" id="SSF51735">
    <property type="entry name" value="NAD(P)-binding Rossmann-fold domains"/>
    <property type="match status" value="1"/>
</dbReference>
<dbReference type="InterPro" id="IPR002347">
    <property type="entry name" value="SDR_fam"/>
</dbReference>
<accession>A0ABV5ICY5</accession>
<dbReference type="InterPro" id="IPR057326">
    <property type="entry name" value="KR_dom"/>
</dbReference>
<dbReference type="PRINTS" id="PR00081">
    <property type="entry name" value="GDHRDH"/>
</dbReference>
<dbReference type="InterPro" id="IPR020904">
    <property type="entry name" value="Sc_DH/Rdtase_CS"/>
</dbReference>
<evidence type="ECO:0000256" key="1">
    <source>
        <dbReference type="ARBA" id="ARBA00006484"/>
    </source>
</evidence>
<dbReference type="PROSITE" id="PS00061">
    <property type="entry name" value="ADH_SHORT"/>
    <property type="match status" value="1"/>
</dbReference>
<dbReference type="SMART" id="SM00822">
    <property type="entry name" value="PKS_KR"/>
    <property type="match status" value="1"/>
</dbReference>
<organism evidence="4 5">
    <name type="scientific">Nonomuraea spiralis</name>
    <dbReference type="NCBI Taxonomy" id="46182"/>
    <lineage>
        <taxon>Bacteria</taxon>
        <taxon>Bacillati</taxon>
        <taxon>Actinomycetota</taxon>
        <taxon>Actinomycetes</taxon>
        <taxon>Streptosporangiales</taxon>
        <taxon>Streptosporangiaceae</taxon>
        <taxon>Nonomuraea</taxon>
    </lineage>
</organism>
<evidence type="ECO:0000313" key="4">
    <source>
        <dbReference type="EMBL" id="MFB9202407.1"/>
    </source>
</evidence>
<keyword evidence="5" id="KW-1185">Reference proteome</keyword>
<dbReference type="NCBIfam" id="NF005559">
    <property type="entry name" value="PRK07231.1"/>
    <property type="match status" value="1"/>
</dbReference>
<dbReference type="CDD" id="cd05233">
    <property type="entry name" value="SDR_c"/>
    <property type="match status" value="1"/>
</dbReference>
<keyword evidence="2 4" id="KW-0560">Oxidoreductase</keyword>
<dbReference type="InterPro" id="IPR036291">
    <property type="entry name" value="NAD(P)-bd_dom_sf"/>
</dbReference>
<dbReference type="EC" id="1.1.1.-" evidence="4"/>
<dbReference type="PANTHER" id="PTHR42760">
    <property type="entry name" value="SHORT-CHAIN DEHYDROGENASES/REDUCTASES FAMILY MEMBER"/>
    <property type="match status" value="1"/>
</dbReference>
<reference evidence="4 5" key="1">
    <citation type="submission" date="2024-09" db="EMBL/GenBank/DDBJ databases">
        <authorList>
            <person name="Sun Q."/>
            <person name="Mori K."/>
        </authorList>
    </citation>
    <scope>NUCLEOTIDE SEQUENCE [LARGE SCALE GENOMIC DNA]</scope>
    <source>
        <strain evidence="4 5">CCM 3426</strain>
    </source>
</reference>
<sequence>MRGLAGKRVLISGGSSGIGAATARRFLEEGARVVLTGLDGDEVERAVAELAPLGEVGGLAGDVSSEDDVARLVTGAIETLGGVDVLINNAGTAWREPFLEITPGHWDRIVSVNLRGMFLMAQAVARHLVERGTGGVILNMSSTNGLGGEADYAHYNASKGGVLLLTKTMAVELGKHGIRVNALCPGYIQTPLNASISSGLAGDFVSSYEREHIPLGRAGLAEEVAAGYAFLASDDAAFIHGTELVIDGGQLAIM</sequence>
<comment type="caution">
    <text evidence="4">The sequence shown here is derived from an EMBL/GenBank/DDBJ whole genome shotgun (WGS) entry which is preliminary data.</text>
</comment>
<dbReference type="RefSeq" id="WP_189651682.1">
    <property type="nucleotide sequence ID" value="NZ_BMRC01000021.1"/>
</dbReference>
<proteinExistence type="inferred from homology"/>
<comment type="similarity">
    <text evidence="1">Belongs to the short-chain dehydrogenases/reductases (SDR) family.</text>
</comment>
<protein>
    <submittedName>
        <fullName evidence="4">SDR family NAD(P)-dependent oxidoreductase</fullName>
        <ecNumber evidence="4">1.1.1.-</ecNumber>
    </submittedName>
</protein>
<dbReference type="PANTHER" id="PTHR42760:SF133">
    <property type="entry name" value="3-OXOACYL-[ACYL-CARRIER-PROTEIN] REDUCTASE"/>
    <property type="match status" value="1"/>
</dbReference>
<evidence type="ECO:0000256" key="2">
    <source>
        <dbReference type="ARBA" id="ARBA00023002"/>
    </source>
</evidence>
<feature type="domain" description="Ketoreductase" evidence="3">
    <location>
        <begin position="7"/>
        <end position="191"/>
    </location>
</feature>
<dbReference type="Gene3D" id="3.40.50.720">
    <property type="entry name" value="NAD(P)-binding Rossmann-like Domain"/>
    <property type="match status" value="1"/>
</dbReference>
<dbReference type="PRINTS" id="PR00080">
    <property type="entry name" value="SDRFAMILY"/>
</dbReference>
<dbReference type="Pfam" id="PF13561">
    <property type="entry name" value="adh_short_C2"/>
    <property type="match status" value="1"/>
</dbReference>
<gene>
    <name evidence="4" type="ORF">ACFFV7_14505</name>
</gene>
<evidence type="ECO:0000259" key="3">
    <source>
        <dbReference type="SMART" id="SM00822"/>
    </source>
</evidence>
<name>A0ABV5ICY5_9ACTN</name>
<dbReference type="GO" id="GO:0016491">
    <property type="term" value="F:oxidoreductase activity"/>
    <property type="evidence" value="ECO:0007669"/>
    <property type="project" value="UniProtKB-KW"/>
</dbReference>
<dbReference type="EMBL" id="JBHMEI010000007">
    <property type="protein sequence ID" value="MFB9202407.1"/>
    <property type="molecule type" value="Genomic_DNA"/>
</dbReference>